<proteinExistence type="predicted"/>
<accession>A0A1F5ETZ2</accession>
<dbReference type="Proteomes" id="UP000177390">
    <property type="component" value="Unassembled WGS sequence"/>
</dbReference>
<reference evidence="1 2" key="1">
    <citation type="journal article" date="2016" name="Nat. Commun.">
        <title>Thousands of microbial genomes shed light on interconnected biogeochemical processes in an aquifer system.</title>
        <authorList>
            <person name="Anantharaman K."/>
            <person name="Brown C.T."/>
            <person name="Hug L.A."/>
            <person name="Sharon I."/>
            <person name="Castelle C.J."/>
            <person name="Probst A.J."/>
            <person name="Thomas B.C."/>
            <person name="Singh A."/>
            <person name="Wilkins M.J."/>
            <person name="Karaoz U."/>
            <person name="Brodie E.L."/>
            <person name="Williams K.H."/>
            <person name="Hubbard S.S."/>
            <person name="Banfield J.F."/>
        </authorList>
    </citation>
    <scope>NUCLEOTIDE SEQUENCE [LARGE SCALE GENOMIC DNA]</scope>
</reference>
<sequence>MGIERKLVDVEAAKNGFTRAQRKWVKEAYETILGSVFCVFPVWNGEEYVYCGDENVEIHHVQPRGWCIRVLKVDPNIPENAAPLCPEHHRIGQRDRPLTREEQEVIHLDSAYANRNYRKNRKPTSYDRMKDQRYRLCSDNIPYWYELWDIYLAELAEDVISEFKQSFPDHTWPGRRR</sequence>
<organism evidence="1 2">
    <name type="scientific">Candidatus Collierbacteria bacterium RIFCSPHIGHO2_02_FULL_49_10</name>
    <dbReference type="NCBI Taxonomy" id="1817723"/>
    <lineage>
        <taxon>Bacteria</taxon>
        <taxon>Candidatus Collieribacteriota</taxon>
    </lineage>
</organism>
<dbReference type="AlphaFoldDB" id="A0A1F5ETZ2"/>
<evidence type="ECO:0000313" key="2">
    <source>
        <dbReference type="Proteomes" id="UP000177390"/>
    </source>
</evidence>
<dbReference type="InterPro" id="IPR003615">
    <property type="entry name" value="HNH_nuc"/>
</dbReference>
<dbReference type="EMBL" id="MFAH01000041">
    <property type="protein sequence ID" value="OGD70868.1"/>
    <property type="molecule type" value="Genomic_DNA"/>
</dbReference>
<dbReference type="CDD" id="cd00085">
    <property type="entry name" value="HNHc"/>
    <property type="match status" value="1"/>
</dbReference>
<gene>
    <name evidence="1" type="ORF">A3D09_02420</name>
</gene>
<evidence type="ECO:0008006" key="3">
    <source>
        <dbReference type="Google" id="ProtNLM"/>
    </source>
</evidence>
<protein>
    <recommendedName>
        <fullName evidence="3">HNH nuclease domain-containing protein</fullName>
    </recommendedName>
</protein>
<evidence type="ECO:0000313" key="1">
    <source>
        <dbReference type="EMBL" id="OGD70868.1"/>
    </source>
</evidence>
<name>A0A1F5ETZ2_9BACT</name>
<comment type="caution">
    <text evidence="1">The sequence shown here is derived from an EMBL/GenBank/DDBJ whole genome shotgun (WGS) entry which is preliminary data.</text>
</comment>